<dbReference type="Proteomes" id="UP001597195">
    <property type="component" value="Unassembled WGS sequence"/>
</dbReference>
<reference evidence="2" key="1">
    <citation type="journal article" date="2019" name="Int. J. Syst. Evol. Microbiol.">
        <title>The Global Catalogue of Microorganisms (GCM) 10K type strain sequencing project: providing services to taxonomists for standard genome sequencing and annotation.</title>
        <authorList>
            <consortium name="The Broad Institute Genomics Platform"/>
            <consortium name="The Broad Institute Genome Sequencing Center for Infectious Disease"/>
            <person name="Wu L."/>
            <person name="Ma J."/>
        </authorList>
    </citation>
    <scope>NUCLEOTIDE SEQUENCE [LARGE SCALE GENOMIC DNA]</scope>
    <source>
        <strain evidence="2">CCM 8906</strain>
    </source>
</reference>
<keyword evidence="2" id="KW-1185">Reference proteome</keyword>
<dbReference type="EMBL" id="JBHTOM010000001">
    <property type="protein sequence ID" value="MFD1548169.1"/>
    <property type="molecule type" value="Genomic_DNA"/>
</dbReference>
<comment type="caution">
    <text evidence="1">The sequence shown here is derived from an EMBL/GenBank/DDBJ whole genome shotgun (WGS) entry which is preliminary data.</text>
</comment>
<accession>A0ABW4H0A5</accession>
<proteinExistence type="predicted"/>
<gene>
    <name evidence="1" type="ORF">ACFQ5T_00490</name>
</gene>
<dbReference type="Gene3D" id="3.40.50.450">
    <property type="match status" value="1"/>
</dbReference>
<name>A0ABW4H0A5_9LACO</name>
<dbReference type="RefSeq" id="WP_084994700.1">
    <property type="nucleotide sequence ID" value="NZ_JBHTOM010000001.1"/>
</dbReference>
<organism evidence="1 2">
    <name type="scientific">Levilactobacillus fuyuanensis</name>
    <dbReference type="NCBI Taxonomy" id="2486022"/>
    <lineage>
        <taxon>Bacteria</taxon>
        <taxon>Bacillati</taxon>
        <taxon>Bacillota</taxon>
        <taxon>Bacilli</taxon>
        <taxon>Lactobacillales</taxon>
        <taxon>Lactobacillaceae</taxon>
        <taxon>Levilactobacillus</taxon>
    </lineage>
</organism>
<sequence>MSIYYSGIYGGLVSTNSIGGINEPGAVIIKKNIFGKKVQKNFFILWGIIAESLDGWDSELNVLKNRLHMEQPFDFYVLFNSLPNKIVIAFSSQKATRGNCNLLFDEAVLSSEVDTILKKRAKILSGIEYSKWISIPVEFVKEFSAELDEKLGVNQDIDTTADLRKLGESIWHKTLQLNHSQDKNIFKFKKEEVETMDFNPIFKARNLTVDNKLAFGILQFDSKRSAFFDDLIKPVIEKEFQINVVKSGDMFDANNSNIMENIWTSINTSKFIICDLSGKNPNVFYELGIANTIGKPVITICDEDSFKKDYDGKLPFDVSTTNTIFYSDTAVGAKKFESKLKATVKSIITGQPISGNFY</sequence>
<evidence type="ECO:0008006" key="3">
    <source>
        <dbReference type="Google" id="ProtNLM"/>
    </source>
</evidence>
<evidence type="ECO:0000313" key="2">
    <source>
        <dbReference type="Proteomes" id="UP001597195"/>
    </source>
</evidence>
<evidence type="ECO:0000313" key="1">
    <source>
        <dbReference type="EMBL" id="MFD1548169.1"/>
    </source>
</evidence>
<protein>
    <recommendedName>
        <fullName evidence="3">Nucleoside 2-deoxyribosyltransferase</fullName>
    </recommendedName>
</protein>